<sequence length="190" mass="21386">MEAWIGGQRSSDDTWKYINGTAFSKTVTEYADETLQNCLFVILCKASSSGYSFTSDNCDERFSNSGLFCQYDRNQTSSCNSSDFSYGDKCYVKTSYNGKNKRIDWFNGQTYCNNNNIQVVIVYSYLDDDTITDSIINLVEDSAERKRGEHPRQSHHVECDEVELGSDSVTNTDKAIIVSVIQKEAPSGDL</sequence>
<dbReference type="AlphaFoldDB" id="A0AAD9K5L8"/>
<dbReference type="InterPro" id="IPR016187">
    <property type="entry name" value="CTDL_fold"/>
</dbReference>
<evidence type="ECO:0000313" key="2">
    <source>
        <dbReference type="Proteomes" id="UP001208570"/>
    </source>
</evidence>
<accession>A0AAD9K5L8</accession>
<proteinExistence type="predicted"/>
<dbReference type="SUPFAM" id="SSF56436">
    <property type="entry name" value="C-type lectin-like"/>
    <property type="match status" value="2"/>
</dbReference>
<protein>
    <recommendedName>
        <fullName evidence="3">C-type lectin domain-containing protein</fullName>
    </recommendedName>
</protein>
<dbReference type="Proteomes" id="UP001208570">
    <property type="component" value="Unassembled WGS sequence"/>
</dbReference>
<dbReference type="EMBL" id="JAODUP010000051">
    <property type="protein sequence ID" value="KAK2165393.1"/>
    <property type="molecule type" value="Genomic_DNA"/>
</dbReference>
<name>A0AAD9K5L8_9ANNE</name>
<comment type="caution">
    <text evidence="1">The sequence shown here is derived from an EMBL/GenBank/DDBJ whole genome shotgun (WGS) entry which is preliminary data.</text>
</comment>
<evidence type="ECO:0000313" key="1">
    <source>
        <dbReference type="EMBL" id="KAK2165393.1"/>
    </source>
</evidence>
<organism evidence="1 2">
    <name type="scientific">Paralvinella palmiformis</name>
    <dbReference type="NCBI Taxonomy" id="53620"/>
    <lineage>
        <taxon>Eukaryota</taxon>
        <taxon>Metazoa</taxon>
        <taxon>Spiralia</taxon>
        <taxon>Lophotrochozoa</taxon>
        <taxon>Annelida</taxon>
        <taxon>Polychaeta</taxon>
        <taxon>Sedentaria</taxon>
        <taxon>Canalipalpata</taxon>
        <taxon>Terebellida</taxon>
        <taxon>Terebelliformia</taxon>
        <taxon>Alvinellidae</taxon>
        <taxon>Paralvinella</taxon>
    </lineage>
</organism>
<keyword evidence="2" id="KW-1185">Reference proteome</keyword>
<gene>
    <name evidence="1" type="ORF">LSH36_51g07031</name>
</gene>
<evidence type="ECO:0008006" key="3">
    <source>
        <dbReference type="Google" id="ProtNLM"/>
    </source>
</evidence>
<reference evidence="1" key="1">
    <citation type="journal article" date="2023" name="Mol. Biol. Evol.">
        <title>Third-Generation Sequencing Reveals the Adaptive Role of the Epigenome in Three Deep-Sea Polychaetes.</title>
        <authorList>
            <person name="Perez M."/>
            <person name="Aroh O."/>
            <person name="Sun Y."/>
            <person name="Lan Y."/>
            <person name="Juniper S.K."/>
            <person name="Young C.R."/>
            <person name="Angers B."/>
            <person name="Qian P.Y."/>
        </authorList>
    </citation>
    <scope>NUCLEOTIDE SEQUENCE</scope>
    <source>
        <strain evidence="1">P08H-3</strain>
    </source>
</reference>